<name>A0A8S1WGZ7_9CILI</name>
<accession>A0A8S1WGZ7</accession>
<evidence type="ECO:0000313" key="1">
    <source>
        <dbReference type="EMBL" id="CAD8187965.1"/>
    </source>
</evidence>
<proteinExistence type="predicted"/>
<gene>
    <name evidence="1" type="ORF">PPENT_87.1.T0900133</name>
</gene>
<reference evidence="1" key="1">
    <citation type="submission" date="2021-01" db="EMBL/GenBank/DDBJ databases">
        <authorList>
            <consortium name="Genoscope - CEA"/>
            <person name="William W."/>
        </authorList>
    </citation>
    <scope>NUCLEOTIDE SEQUENCE</scope>
</reference>
<keyword evidence="2" id="KW-1185">Reference proteome</keyword>
<dbReference type="EMBL" id="CAJJDO010000090">
    <property type="protein sequence ID" value="CAD8187965.1"/>
    <property type="molecule type" value="Genomic_DNA"/>
</dbReference>
<organism evidence="1 2">
    <name type="scientific">Paramecium pentaurelia</name>
    <dbReference type="NCBI Taxonomy" id="43138"/>
    <lineage>
        <taxon>Eukaryota</taxon>
        <taxon>Sar</taxon>
        <taxon>Alveolata</taxon>
        <taxon>Ciliophora</taxon>
        <taxon>Intramacronucleata</taxon>
        <taxon>Oligohymenophorea</taxon>
        <taxon>Peniculida</taxon>
        <taxon>Parameciidae</taxon>
        <taxon>Paramecium</taxon>
    </lineage>
</organism>
<sequence length="146" mass="17793">MNVPEEYLYIIYCLDNQFTQTYEIRIFKSQRMDNLTFFWMQIFKNSQTQLNLQVQKSKLDCPSEVEIARYLLINSQFILLTFILLIQQNLYPNNKIQLQNIPLSYPNISKYIKVYQQYSVTTSEQNHIYFQLLIIEYQYTTMVQFY</sequence>
<dbReference type="AlphaFoldDB" id="A0A8S1WGZ7"/>
<comment type="caution">
    <text evidence="1">The sequence shown here is derived from an EMBL/GenBank/DDBJ whole genome shotgun (WGS) entry which is preliminary data.</text>
</comment>
<evidence type="ECO:0000313" key="2">
    <source>
        <dbReference type="Proteomes" id="UP000689195"/>
    </source>
</evidence>
<dbReference type="Proteomes" id="UP000689195">
    <property type="component" value="Unassembled WGS sequence"/>
</dbReference>
<protein>
    <submittedName>
        <fullName evidence="1">Uncharacterized protein</fullName>
    </submittedName>
</protein>